<evidence type="ECO:0000259" key="3">
    <source>
        <dbReference type="SMART" id="SM00278"/>
    </source>
</evidence>
<name>A0A6J6DT57_9ZZZZ</name>
<evidence type="ECO:0000313" key="4">
    <source>
        <dbReference type="EMBL" id="CAB4566095.1"/>
    </source>
</evidence>
<sequence>MVAMNQETLLDLWGKARYWIAFFGIRRLVSAVVTGVVAVTLVWLILRPSEPPIEASLPLATLPVVTTTSTPSYVTVHVAGAVKSPGVYRLAPLARVVDAVTAAGGPKSDADLERINLAQVLIDTEQVFIPVRTTRSVTPSIAPRHRPTTTIATPRSPTQQETPQSNNALIDLNSASSIELDALPGVGPATAKAIIDYRTSQGKFSRVEDLLNVAGIGPAKLAALRDLVTVAQ</sequence>
<keyword evidence="2" id="KW-0472">Membrane</keyword>
<accession>A0A6J6DT57</accession>
<dbReference type="GO" id="GO:0015628">
    <property type="term" value="P:protein secretion by the type II secretion system"/>
    <property type="evidence" value="ECO:0007669"/>
    <property type="project" value="TreeGrafter"/>
</dbReference>
<dbReference type="InterPro" id="IPR051675">
    <property type="entry name" value="Endo/Exo/Phosphatase_dom_1"/>
</dbReference>
<protein>
    <submittedName>
        <fullName evidence="4">Unannotated protein</fullName>
    </submittedName>
</protein>
<dbReference type="Pfam" id="PF12836">
    <property type="entry name" value="HHH_3"/>
    <property type="match status" value="1"/>
</dbReference>
<dbReference type="SMART" id="SM00278">
    <property type="entry name" value="HhH1"/>
    <property type="match status" value="2"/>
</dbReference>
<dbReference type="PANTHER" id="PTHR21180:SF32">
    <property type="entry name" value="ENDONUCLEASE_EXONUCLEASE_PHOSPHATASE FAMILY DOMAIN-CONTAINING PROTEIN 1"/>
    <property type="match status" value="1"/>
</dbReference>
<keyword evidence="2" id="KW-0812">Transmembrane</keyword>
<dbReference type="PANTHER" id="PTHR21180">
    <property type="entry name" value="ENDONUCLEASE/EXONUCLEASE/PHOSPHATASE FAMILY DOMAIN-CONTAINING PROTEIN 1"/>
    <property type="match status" value="1"/>
</dbReference>
<feature type="compositionally biased region" description="Polar residues" evidence="1">
    <location>
        <begin position="148"/>
        <end position="165"/>
    </location>
</feature>
<dbReference type="NCBIfam" id="TIGR00426">
    <property type="entry name" value="competence protein ComEA helix-hairpin-helix repeat region"/>
    <property type="match status" value="1"/>
</dbReference>
<evidence type="ECO:0000256" key="2">
    <source>
        <dbReference type="SAM" id="Phobius"/>
    </source>
</evidence>
<dbReference type="Pfam" id="PF10531">
    <property type="entry name" value="SLBB"/>
    <property type="match status" value="1"/>
</dbReference>
<feature type="region of interest" description="Disordered" evidence="1">
    <location>
        <begin position="139"/>
        <end position="165"/>
    </location>
</feature>
<dbReference type="AlphaFoldDB" id="A0A6J6DT57"/>
<dbReference type="InterPro" id="IPR004509">
    <property type="entry name" value="Competence_ComEA_HhH"/>
</dbReference>
<dbReference type="EMBL" id="CAEZTQ010000021">
    <property type="protein sequence ID" value="CAB4566095.1"/>
    <property type="molecule type" value="Genomic_DNA"/>
</dbReference>
<keyword evidence="2" id="KW-1133">Transmembrane helix</keyword>
<proteinExistence type="predicted"/>
<dbReference type="GO" id="GO:0015627">
    <property type="term" value="C:type II protein secretion system complex"/>
    <property type="evidence" value="ECO:0007669"/>
    <property type="project" value="TreeGrafter"/>
</dbReference>
<dbReference type="Gene3D" id="3.10.560.10">
    <property type="entry name" value="Outer membrane lipoprotein wza domain like"/>
    <property type="match status" value="1"/>
</dbReference>
<dbReference type="GO" id="GO:0003677">
    <property type="term" value="F:DNA binding"/>
    <property type="evidence" value="ECO:0007669"/>
    <property type="project" value="InterPro"/>
</dbReference>
<feature type="transmembrane region" description="Helical" evidence="2">
    <location>
        <begin position="20"/>
        <end position="46"/>
    </location>
</feature>
<dbReference type="SUPFAM" id="SSF47781">
    <property type="entry name" value="RuvA domain 2-like"/>
    <property type="match status" value="1"/>
</dbReference>
<feature type="domain" description="Helix-hairpin-helix DNA-binding motif class 1" evidence="3">
    <location>
        <begin position="178"/>
        <end position="197"/>
    </location>
</feature>
<gene>
    <name evidence="4" type="ORF">UFOPK1704_00196</name>
</gene>
<organism evidence="4">
    <name type="scientific">freshwater metagenome</name>
    <dbReference type="NCBI Taxonomy" id="449393"/>
    <lineage>
        <taxon>unclassified sequences</taxon>
        <taxon>metagenomes</taxon>
        <taxon>ecological metagenomes</taxon>
    </lineage>
</organism>
<feature type="domain" description="Helix-hairpin-helix DNA-binding motif class 1" evidence="3">
    <location>
        <begin position="208"/>
        <end position="227"/>
    </location>
</feature>
<dbReference type="InterPro" id="IPR019554">
    <property type="entry name" value="Soluble_ligand-bd"/>
</dbReference>
<dbReference type="GO" id="GO:0006281">
    <property type="term" value="P:DNA repair"/>
    <property type="evidence" value="ECO:0007669"/>
    <property type="project" value="InterPro"/>
</dbReference>
<evidence type="ECO:0000256" key="1">
    <source>
        <dbReference type="SAM" id="MobiDB-lite"/>
    </source>
</evidence>
<dbReference type="InterPro" id="IPR010994">
    <property type="entry name" value="RuvA_2-like"/>
</dbReference>
<reference evidence="4" key="1">
    <citation type="submission" date="2020-05" db="EMBL/GenBank/DDBJ databases">
        <authorList>
            <person name="Chiriac C."/>
            <person name="Salcher M."/>
            <person name="Ghai R."/>
            <person name="Kavagutti S V."/>
        </authorList>
    </citation>
    <scope>NUCLEOTIDE SEQUENCE</scope>
</reference>
<dbReference type="InterPro" id="IPR003583">
    <property type="entry name" value="Hlx-hairpin-Hlx_DNA-bd_motif"/>
</dbReference>
<dbReference type="Gene3D" id="1.10.150.320">
    <property type="entry name" value="Photosystem II 12 kDa extrinsic protein"/>
    <property type="match status" value="1"/>
</dbReference>